<feature type="repeat" description="ANK" evidence="3">
    <location>
        <begin position="200"/>
        <end position="232"/>
    </location>
</feature>
<comment type="caution">
    <text evidence="4">The sequence shown here is derived from an EMBL/GenBank/DDBJ whole genome shotgun (WGS) entry which is preliminary data.</text>
</comment>
<evidence type="ECO:0000256" key="2">
    <source>
        <dbReference type="ARBA" id="ARBA00023043"/>
    </source>
</evidence>
<dbReference type="Pfam" id="PF12796">
    <property type="entry name" value="Ank_2"/>
    <property type="match status" value="2"/>
</dbReference>
<keyword evidence="2 3" id="KW-0040">ANK repeat</keyword>
<feature type="repeat" description="ANK" evidence="3">
    <location>
        <begin position="133"/>
        <end position="165"/>
    </location>
</feature>
<dbReference type="SMART" id="SM00248">
    <property type="entry name" value="ANK"/>
    <property type="match status" value="8"/>
</dbReference>
<dbReference type="EMBL" id="CAJNRE010011694">
    <property type="protein sequence ID" value="CAF2104240.1"/>
    <property type="molecule type" value="Genomic_DNA"/>
</dbReference>
<reference evidence="4" key="1">
    <citation type="submission" date="2021-02" db="EMBL/GenBank/DDBJ databases">
        <authorList>
            <person name="Nowell W R."/>
        </authorList>
    </citation>
    <scope>NUCLEOTIDE SEQUENCE</scope>
</reference>
<dbReference type="Proteomes" id="UP000663824">
    <property type="component" value="Unassembled WGS sequence"/>
</dbReference>
<dbReference type="InterPro" id="IPR002110">
    <property type="entry name" value="Ankyrin_rpt"/>
</dbReference>
<sequence length="625" mass="71106">MKTNCNDTFSEEVSNLLLFATHEGNAKVLESHLSIISNPDVYLNRAYDEPNNQKCTLLMIACLNQFDDVIQILANYSKLNFEVINDVQLTEKDKSVIMFQDVTVLWIAAAIDDFNMVKLFVERGARINHTTKTNSTAFRCACFNGNIEMARYLKENGADIHIAKQNNDTNLSASVYHKDLKLTTYLIDELGCDINESMNDGRSPLYFAVDSGSLEIVECLLNRNAQNFRANHNNLSPLLLAAEKRRIDLVDAISSHCSLLEQIEAQELLGSTFACGEHGVCDLAKSFEYFCQALVLRSDHNLPKHPRLSTIDVFDNRQECQTIDELKNLRFKDDDMYIEALLVRERILGVTNAKYRHSLRYRGAFLADCSLHQQGIGFWLYELNLRRQHSLPISTDDLRQWAAFFSDMIYLSISIPNLAWQTIITILVEELEHNKTTFDYNLHTALFLITGVSKILLKPMISPDTSKLLYGNIRTIVQRQYVTQTDGSSLLHLSLSNRTLTRDRFISSICQYPCLNTSRLLLQCGANVNARNYVRDTPLHELVAMPNQIDNTLIQCLCDAGAHLDYRNSLGETVMDVAKTLEIKNFLKIRTKLSLKCLCARLIQNKTIPFHGKLANALVNFVEKH</sequence>
<dbReference type="GO" id="GO:0005737">
    <property type="term" value="C:cytoplasm"/>
    <property type="evidence" value="ECO:0007669"/>
    <property type="project" value="TreeGrafter"/>
</dbReference>
<evidence type="ECO:0000256" key="1">
    <source>
        <dbReference type="ARBA" id="ARBA00022737"/>
    </source>
</evidence>
<proteinExistence type="predicted"/>
<dbReference type="PANTHER" id="PTHR24198:SF165">
    <property type="entry name" value="ANKYRIN REPEAT-CONTAINING PROTEIN-RELATED"/>
    <property type="match status" value="1"/>
</dbReference>
<name>A0A816TZA2_9BILA</name>
<dbReference type="PRINTS" id="PR01415">
    <property type="entry name" value="ANKYRIN"/>
</dbReference>
<dbReference type="InterPro" id="IPR036770">
    <property type="entry name" value="Ankyrin_rpt-contain_sf"/>
</dbReference>
<dbReference type="PROSITE" id="PS50297">
    <property type="entry name" value="ANK_REP_REGION"/>
    <property type="match status" value="1"/>
</dbReference>
<evidence type="ECO:0000256" key="3">
    <source>
        <dbReference type="PROSITE-ProRule" id="PRU00023"/>
    </source>
</evidence>
<dbReference type="Gene3D" id="1.25.40.20">
    <property type="entry name" value="Ankyrin repeat-containing domain"/>
    <property type="match status" value="2"/>
</dbReference>
<dbReference type="PROSITE" id="PS50088">
    <property type="entry name" value="ANK_REPEAT"/>
    <property type="match status" value="2"/>
</dbReference>
<gene>
    <name evidence="4" type="ORF">MBJ925_LOCUS22916</name>
</gene>
<dbReference type="AlphaFoldDB" id="A0A816TZA2"/>
<evidence type="ECO:0000313" key="5">
    <source>
        <dbReference type="Proteomes" id="UP000663824"/>
    </source>
</evidence>
<accession>A0A816TZA2</accession>
<keyword evidence="1" id="KW-0677">Repeat</keyword>
<organism evidence="4 5">
    <name type="scientific">Rotaria magnacalcarata</name>
    <dbReference type="NCBI Taxonomy" id="392030"/>
    <lineage>
        <taxon>Eukaryota</taxon>
        <taxon>Metazoa</taxon>
        <taxon>Spiralia</taxon>
        <taxon>Gnathifera</taxon>
        <taxon>Rotifera</taxon>
        <taxon>Eurotatoria</taxon>
        <taxon>Bdelloidea</taxon>
        <taxon>Philodinida</taxon>
        <taxon>Philodinidae</taxon>
        <taxon>Rotaria</taxon>
    </lineage>
</organism>
<dbReference type="PANTHER" id="PTHR24198">
    <property type="entry name" value="ANKYRIN REPEAT AND PROTEIN KINASE DOMAIN-CONTAINING PROTEIN"/>
    <property type="match status" value="1"/>
</dbReference>
<dbReference type="SUPFAM" id="SSF48403">
    <property type="entry name" value="Ankyrin repeat"/>
    <property type="match status" value="2"/>
</dbReference>
<evidence type="ECO:0000313" key="4">
    <source>
        <dbReference type="EMBL" id="CAF2104240.1"/>
    </source>
</evidence>
<protein>
    <submittedName>
        <fullName evidence="4">Uncharacterized protein</fullName>
    </submittedName>
</protein>